<reference evidence="2" key="2">
    <citation type="journal article" date="2015" name="Data Brief">
        <title>Shoot transcriptome of the giant reed, Arundo donax.</title>
        <authorList>
            <person name="Barrero R.A."/>
            <person name="Guerrero F.D."/>
            <person name="Moolhuijzen P."/>
            <person name="Goolsby J.A."/>
            <person name="Tidwell J."/>
            <person name="Bellgard S.E."/>
            <person name="Bellgard M.I."/>
        </authorList>
    </citation>
    <scope>NUCLEOTIDE SEQUENCE</scope>
    <source>
        <tissue evidence="2">Shoot tissue taken approximately 20 cm above the soil surface</tissue>
    </source>
</reference>
<dbReference type="AlphaFoldDB" id="A0A0A9GDV9"/>
<feature type="signal peptide" evidence="1">
    <location>
        <begin position="1"/>
        <end position="23"/>
    </location>
</feature>
<feature type="chain" id="PRO_5002065038" description="Secreted protein" evidence="1">
    <location>
        <begin position="24"/>
        <end position="99"/>
    </location>
</feature>
<sequence>MSFPLFFLLCGSFGFMLLRRSSVNNLLSQGVSKRRGITCIPNLSCILTFSQSNMWSSRTCVSGSLTMNLKCSFHSGFRLFILTDVFFEGSLSPLRRILT</sequence>
<proteinExistence type="predicted"/>
<organism evidence="2">
    <name type="scientific">Arundo donax</name>
    <name type="common">Giant reed</name>
    <name type="synonym">Donax arundinaceus</name>
    <dbReference type="NCBI Taxonomy" id="35708"/>
    <lineage>
        <taxon>Eukaryota</taxon>
        <taxon>Viridiplantae</taxon>
        <taxon>Streptophyta</taxon>
        <taxon>Embryophyta</taxon>
        <taxon>Tracheophyta</taxon>
        <taxon>Spermatophyta</taxon>
        <taxon>Magnoliopsida</taxon>
        <taxon>Liliopsida</taxon>
        <taxon>Poales</taxon>
        <taxon>Poaceae</taxon>
        <taxon>PACMAD clade</taxon>
        <taxon>Arundinoideae</taxon>
        <taxon>Arundineae</taxon>
        <taxon>Arundo</taxon>
    </lineage>
</organism>
<accession>A0A0A9GDV9</accession>
<evidence type="ECO:0008006" key="3">
    <source>
        <dbReference type="Google" id="ProtNLM"/>
    </source>
</evidence>
<keyword evidence="1" id="KW-0732">Signal</keyword>
<reference evidence="2" key="1">
    <citation type="submission" date="2014-09" db="EMBL/GenBank/DDBJ databases">
        <authorList>
            <person name="Magalhaes I.L.F."/>
            <person name="Oliveira U."/>
            <person name="Santos F.R."/>
            <person name="Vidigal T.H.D.A."/>
            <person name="Brescovit A.D."/>
            <person name="Santos A.J."/>
        </authorList>
    </citation>
    <scope>NUCLEOTIDE SEQUENCE</scope>
    <source>
        <tissue evidence="2">Shoot tissue taken approximately 20 cm above the soil surface</tissue>
    </source>
</reference>
<dbReference type="EMBL" id="GBRH01174616">
    <property type="protein sequence ID" value="JAE23280.1"/>
    <property type="molecule type" value="Transcribed_RNA"/>
</dbReference>
<protein>
    <recommendedName>
        <fullName evidence="3">Secreted protein</fullName>
    </recommendedName>
</protein>
<evidence type="ECO:0000256" key="1">
    <source>
        <dbReference type="SAM" id="SignalP"/>
    </source>
</evidence>
<name>A0A0A9GDV9_ARUDO</name>
<evidence type="ECO:0000313" key="2">
    <source>
        <dbReference type="EMBL" id="JAE23280.1"/>
    </source>
</evidence>